<dbReference type="EMBL" id="JANIIK010000038">
    <property type="protein sequence ID" value="KAJ3610810.1"/>
    <property type="molecule type" value="Genomic_DNA"/>
</dbReference>
<organism evidence="2 3">
    <name type="scientific">Muraenolepis orangiensis</name>
    <name type="common">Patagonian moray cod</name>
    <dbReference type="NCBI Taxonomy" id="630683"/>
    <lineage>
        <taxon>Eukaryota</taxon>
        <taxon>Metazoa</taxon>
        <taxon>Chordata</taxon>
        <taxon>Craniata</taxon>
        <taxon>Vertebrata</taxon>
        <taxon>Euteleostomi</taxon>
        <taxon>Actinopterygii</taxon>
        <taxon>Neopterygii</taxon>
        <taxon>Teleostei</taxon>
        <taxon>Neoteleostei</taxon>
        <taxon>Acanthomorphata</taxon>
        <taxon>Zeiogadaria</taxon>
        <taxon>Gadariae</taxon>
        <taxon>Gadiformes</taxon>
        <taxon>Muraenolepidoidei</taxon>
        <taxon>Muraenolepididae</taxon>
        <taxon>Muraenolepis</taxon>
    </lineage>
</organism>
<evidence type="ECO:0000313" key="2">
    <source>
        <dbReference type="EMBL" id="KAJ3610810.1"/>
    </source>
</evidence>
<feature type="compositionally biased region" description="Low complexity" evidence="1">
    <location>
        <begin position="22"/>
        <end position="32"/>
    </location>
</feature>
<name>A0A9Q0IUH5_9TELE</name>
<feature type="compositionally biased region" description="Basic and acidic residues" evidence="1">
    <location>
        <begin position="387"/>
        <end position="398"/>
    </location>
</feature>
<keyword evidence="3" id="KW-1185">Reference proteome</keyword>
<feature type="region of interest" description="Disordered" evidence="1">
    <location>
        <begin position="527"/>
        <end position="546"/>
    </location>
</feature>
<gene>
    <name evidence="2" type="ORF">NHX12_022901</name>
</gene>
<dbReference type="OrthoDB" id="8945866at2759"/>
<feature type="region of interest" description="Disordered" evidence="1">
    <location>
        <begin position="362"/>
        <end position="433"/>
    </location>
</feature>
<dbReference type="PANTHER" id="PTHR33775">
    <property type="entry name" value="CARDIAC-ENRICHED FHL2-INTERACTING PROTEIN-RELATED"/>
    <property type="match status" value="1"/>
</dbReference>
<dbReference type="GO" id="GO:0030018">
    <property type="term" value="C:Z disc"/>
    <property type="evidence" value="ECO:0007669"/>
    <property type="project" value="TreeGrafter"/>
</dbReference>
<dbReference type="InterPro" id="IPR052303">
    <property type="entry name" value="CEFIP"/>
</dbReference>
<reference evidence="2" key="1">
    <citation type="submission" date="2022-07" db="EMBL/GenBank/DDBJ databases">
        <title>Chromosome-level genome of Muraenolepis orangiensis.</title>
        <authorList>
            <person name="Kim J."/>
        </authorList>
    </citation>
    <scope>NUCLEOTIDE SEQUENCE</scope>
    <source>
        <strain evidence="2">KU_S4_2022</strain>
        <tissue evidence="2">Muscle</tissue>
    </source>
</reference>
<feature type="compositionally biased region" description="Polar residues" evidence="1">
    <location>
        <begin position="405"/>
        <end position="433"/>
    </location>
</feature>
<comment type="caution">
    <text evidence="2">The sequence shown here is derived from an EMBL/GenBank/DDBJ whole genome shotgun (WGS) entry which is preliminary data.</text>
</comment>
<evidence type="ECO:0000313" key="3">
    <source>
        <dbReference type="Proteomes" id="UP001148018"/>
    </source>
</evidence>
<dbReference type="PANTHER" id="PTHR33775:SF2">
    <property type="entry name" value="CARDIAC-ENRICHED FHL2-INTERACTING PROTEIN"/>
    <property type="match status" value="1"/>
</dbReference>
<dbReference type="Proteomes" id="UP001148018">
    <property type="component" value="Unassembled WGS sequence"/>
</dbReference>
<dbReference type="AlphaFoldDB" id="A0A9Q0IUH5"/>
<sequence>MNLVEKRHSSRRSSGHRKHSDGGYSDTSSGGSFLDEMDREVRNLTDRAFRSLCIGDEAIYNDSDLSASSPSMQTERQQAFCQSGQDWNREKMKRGAQESYGLQLQQYGQEWTHEMGETQGDTCWAGNVDGRTVGQESATFQHALMDGSLHQRTSVNKEPLSLLSNGAREFGTHERRSRSRVSTLIKAFNSDGYRDGAGPDSKLMEQNNDANWDKSALMSIQREISEISTAYGQNLNSGPFSPAGPFSPQESYYSSQVATAQIDSSSSSSFMRSSHSQHSMSSLYSSSSNVFVHSEFSPFRVWQAHERFPFQHGDVSGYMHSSDFQKWYETPLYEELSLGPETHHVPMHEQWVAETPLRKPLEHVTSPPVPRSSSTSSVLHKASAVQKRCESESAEFHNMRKRTRSLGTNRLPPQQSSTVSPTNEISRPGQDTTLNSITDLQHKFKMMTSEQSVATEMMGNMHGILYSSDHFTQFTNSNTATIMAGEQFVDSNTRTTPFNMNHSHMPGSYPHQDVRTSEVHQCVLSPPAMEHPPVRAESRGGTPDIRLSSYKTRATSLLFNLKDNRKRVKSTYSPPKFKGRENFDRNKPCIRNDCIEPRDTVINIPEFQDSDLQVPQVMVQQGPSVGSHLTQAYGVQCNNISGDYLAPPTQTGNTAVKTKRPPVSMTTQTLNVNQKPLS</sequence>
<feature type="region of interest" description="Disordered" evidence="1">
    <location>
        <begin position="1"/>
        <end position="34"/>
    </location>
</feature>
<proteinExistence type="predicted"/>
<protein>
    <submittedName>
        <fullName evidence="2">Uncharacterized protein</fullName>
    </submittedName>
</protein>
<feature type="compositionally biased region" description="Basic residues" evidence="1">
    <location>
        <begin position="8"/>
        <end position="19"/>
    </location>
</feature>
<accession>A0A9Q0IUH5</accession>
<evidence type="ECO:0000256" key="1">
    <source>
        <dbReference type="SAM" id="MobiDB-lite"/>
    </source>
</evidence>
<dbReference type="GO" id="GO:0070886">
    <property type="term" value="P:positive regulation of calcineurin-NFAT signaling cascade"/>
    <property type="evidence" value="ECO:0007669"/>
    <property type="project" value="TreeGrafter"/>
</dbReference>